<dbReference type="SUPFAM" id="SSF46785">
    <property type="entry name" value="Winged helix' DNA-binding domain"/>
    <property type="match status" value="1"/>
</dbReference>
<dbReference type="NCBIfam" id="NF040851">
    <property type="entry name" value="tran_reg_TrmB"/>
    <property type="match status" value="1"/>
</dbReference>
<evidence type="ECO:0000259" key="7">
    <source>
        <dbReference type="Pfam" id="PF11495"/>
    </source>
</evidence>
<evidence type="ECO:0000256" key="1">
    <source>
        <dbReference type="ARBA" id="ARBA00007287"/>
    </source>
</evidence>
<evidence type="ECO:0000259" key="6">
    <source>
        <dbReference type="Pfam" id="PF01978"/>
    </source>
</evidence>
<keyword evidence="2" id="KW-0805">Transcription regulation</keyword>
<feature type="domain" description="Transcription regulator TrmB N-terminal" evidence="6">
    <location>
        <begin position="13"/>
        <end position="79"/>
    </location>
</feature>
<dbReference type="Gene3D" id="2.30.30.690">
    <property type="match status" value="1"/>
</dbReference>
<comment type="caution">
    <text evidence="8">The sequence shown here is derived from an EMBL/GenBank/DDBJ whole genome shotgun (WGS) entry which is preliminary data.</text>
</comment>
<keyword evidence="3" id="KW-0238">DNA-binding</keyword>
<dbReference type="PANTHER" id="PTHR34293:SF1">
    <property type="entry name" value="HTH-TYPE TRANSCRIPTIONAL REGULATOR TRMBL2"/>
    <property type="match status" value="1"/>
</dbReference>
<dbReference type="EMBL" id="JAVDZE010000005">
    <property type="protein sequence ID" value="MDV3104631.1"/>
    <property type="molecule type" value="Genomic_DNA"/>
</dbReference>
<dbReference type="Proteomes" id="UP001245683">
    <property type="component" value="Unassembled WGS sequence"/>
</dbReference>
<keyword evidence="9" id="KW-1185">Reference proteome</keyword>
<dbReference type="GO" id="GO:0003677">
    <property type="term" value="F:DNA binding"/>
    <property type="evidence" value="ECO:0007669"/>
    <property type="project" value="UniProtKB-KW"/>
</dbReference>
<protein>
    <submittedName>
        <fullName evidence="8">HTH-type sugar-sensing transcriptional regulator TrmB</fullName>
    </submittedName>
</protein>
<evidence type="ECO:0000313" key="9">
    <source>
        <dbReference type="Proteomes" id="UP001245683"/>
    </source>
</evidence>
<evidence type="ECO:0000313" key="8">
    <source>
        <dbReference type="EMBL" id="MDV3104631.1"/>
    </source>
</evidence>
<dbReference type="Pfam" id="PF01978">
    <property type="entry name" value="TrmB"/>
    <property type="match status" value="1"/>
</dbReference>
<dbReference type="SUPFAM" id="SSF159071">
    <property type="entry name" value="TrmB C-terminal domain-like"/>
    <property type="match status" value="1"/>
</dbReference>
<dbReference type="Gene3D" id="3.30.870.10">
    <property type="entry name" value="Endonuclease Chain A"/>
    <property type="match status" value="1"/>
</dbReference>
<dbReference type="CDD" id="cd09124">
    <property type="entry name" value="PLDc_like_TrmB_middle"/>
    <property type="match status" value="1"/>
</dbReference>
<evidence type="ECO:0000256" key="4">
    <source>
        <dbReference type="ARBA" id="ARBA00023163"/>
    </source>
</evidence>
<proteinExistence type="inferred from homology"/>
<dbReference type="AlphaFoldDB" id="A0AAE4T4C4"/>
<feature type="domain" description="Transcription regulator TrmB C-terminal" evidence="7">
    <location>
        <begin position="112"/>
        <end position="337"/>
    </location>
</feature>
<dbReference type="Pfam" id="PF11495">
    <property type="entry name" value="Regulator_TrmB"/>
    <property type="match status" value="1"/>
</dbReference>
<dbReference type="InterPro" id="IPR054965">
    <property type="entry name" value="tran_reg_TrmB"/>
</dbReference>
<dbReference type="Gene3D" id="1.10.10.10">
    <property type="entry name" value="Winged helix-like DNA-binding domain superfamily/Winged helix DNA-binding domain"/>
    <property type="match status" value="1"/>
</dbReference>
<keyword evidence="4" id="KW-0804">Transcription</keyword>
<dbReference type="PANTHER" id="PTHR34293">
    <property type="entry name" value="HTH-TYPE TRANSCRIPTIONAL REGULATOR TRMBL2"/>
    <property type="match status" value="1"/>
</dbReference>
<keyword evidence="5" id="KW-0175">Coiled coil</keyword>
<sequence length="343" mass="38732">MTMEVPPQLAQALSEIGFTKYETLTYWTLLVYGPSTAKEVSSKSGVPYNRVYDTISSLKRRGFVTEIEGKPKVYAAYSPRIALLRFKQELDEIMAQFEKALKDVKREEERPAIWRSQDLEEALEMFRESLSSAENEVIVVIPGKLFDSIKEDLIEAFKRGVTVSIYTDEIPDVSGFKGPGNLFLRSFYKPNHIVGMVDGREVITIQNVAFNPRNPPAFKSTYPEIIFSQYSLIIEIFKESKLIGEILTNPSDLRFFAMFHAADLVKRHLKDSQITAVIMGKNIKTGREETLQGLVVGYTLSLKEAINNIHVETERGIVKVGGMFAVIEDYASTDIRLGLVPVE</sequence>
<evidence type="ECO:0000256" key="2">
    <source>
        <dbReference type="ARBA" id="ARBA00023015"/>
    </source>
</evidence>
<dbReference type="RefSeq" id="WP_315343123.1">
    <property type="nucleotide sequence ID" value="NZ_JAVDZE010000005.1"/>
</dbReference>
<evidence type="ECO:0000256" key="5">
    <source>
        <dbReference type="SAM" id="Coils"/>
    </source>
</evidence>
<dbReference type="InterPro" id="IPR021586">
    <property type="entry name" value="Tscrpt_reg_TrmB_C"/>
</dbReference>
<evidence type="ECO:0000256" key="3">
    <source>
        <dbReference type="ARBA" id="ARBA00023125"/>
    </source>
</evidence>
<feature type="coiled-coil region" evidence="5">
    <location>
        <begin position="83"/>
        <end position="136"/>
    </location>
</feature>
<name>A0AAE4T4C4_9EURY</name>
<dbReference type="InterPro" id="IPR036390">
    <property type="entry name" value="WH_DNA-bd_sf"/>
</dbReference>
<organism evidence="8 9">
    <name type="scientific">Thermococcus waiotapuensis</name>
    <dbReference type="NCBI Taxonomy" id="90909"/>
    <lineage>
        <taxon>Archaea</taxon>
        <taxon>Methanobacteriati</taxon>
        <taxon>Methanobacteriota</taxon>
        <taxon>Thermococci</taxon>
        <taxon>Thermococcales</taxon>
        <taxon>Thermococcaceae</taxon>
        <taxon>Thermococcus</taxon>
    </lineage>
</organism>
<accession>A0AAE4T4C4</accession>
<dbReference type="InterPro" id="IPR051797">
    <property type="entry name" value="TrmB-like"/>
</dbReference>
<gene>
    <name evidence="8" type="primary">trmB</name>
    <name evidence="8" type="ORF">RBI02_08810</name>
</gene>
<dbReference type="SUPFAM" id="SSF56024">
    <property type="entry name" value="Phospholipase D/nuclease"/>
    <property type="match status" value="1"/>
</dbReference>
<dbReference type="InterPro" id="IPR036388">
    <property type="entry name" value="WH-like_DNA-bd_sf"/>
</dbReference>
<reference evidence="8 9" key="1">
    <citation type="submission" date="2023-08" db="EMBL/GenBank/DDBJ databases">
        <title>Draft genome sequence of Thermococcus waiotapuensis WT1T, a thermophilic sulphur-dependent archaeon from order Thermococcales.</title>
        <authorList>
            <person name="Manners S.H."/>
            <person name="Carere C.R."/>
            <person name="Dhami M.K."/>
            <person name="Dobson R.C.J."/>
            <person name="Stott M.B."/>
        </authorList>
    </citation>
    <scope>NUCLEOTIDE SEQUENCE [LARGE SCALE GENOMIC DNA]</scope>
    <source>
        <strain evidence="8 9">WT1</strain>
    </source>
</reference>
<comment type="similarity">
    <text evidence="1">Belongs to the transcriptional regulator TrmB family.</text>
</comment>
<dbReference type="InterPro" id="IPR002831">
    <property type="entry name" value="Tscrpt_reg_TrmB_N"/>
</dbReference>